<name>A0A448WHF8_9PLAT</name>
<gene>
    <name evidence="1" type="ORF">PXEA_LOCUS5283</name>
</gene>
<comment type="caution">
    <text evidence="1">The sequence shown here is derived from an EMBL/GenBank/DDBJ whole genome shotgun (WGS) entry which is preliminary data.</text>
</comment>
<dbReference type="InterPro" id="IPR045243">
    <property type="entry name" value="Rna14-like"/>
</dbReference>
<sequence>MVGDLSSILKVEKRRWQTLESVKEFQGRETAFLIDRYRFLDLFPCTDSELRALGYRVSRSYSNFAIITEYIYFLAELLRHHLAGFANSRGFLDDTIGINAGCESISLAAGEPGASCDDMLVTVSGATGTGGIVGNVTSGGASGGVTSSVASLAGGLGDFMLTGDGHLHHHHHRPAYPQPDVNHMLPFKPKAYPRIGSHPVAGGEFPPPPTASHLLHLLPPPQCFMGPFVDIDRFLEHFINLDLPKG</sequence>
<evidence type="ECO:0000313" key="1">
    <source>
        <dbReference type="EMBL" id="VEL11843.1"/>
    </source>
</evidence>
<dbReference type="PANTHER" id="PTHR19980:SF0">
    <property type="entry name" value="CLEAVAGE STIMULATION FACTOR SUBUNIT 3"/>
    <property type="match status" value="1"/>
</dbReference>
<accession>A0A448WHF8</accession>
<evidence type="ECO:0000313" key="2">
    <source>
        <dbReference type="Proteomes" id="UP000784294"/>
    </source>
</evidence>
<dbReference type="EMBL" id="CAAALY010013031">
    <property type="protein sequence ID" value="VEL11843.1"/>
    <property type="molecule type" value="Genomic_DNA"/>
</dbReference>
<dbReference type="GO" id="GO:0031124">
    <property type="term" value="P:mRNA 3'-end processing"/>
    <property type="evidence" value="ECO:0007669"/>
    <property type="project" value="InterPro"/>
</dbReference>
<dbReference type="Gene3D" id="1.25.40.10">
    <property type="entry name" value="Tetratricopeptide repeat domain"/>
    <property type="match status" value="1"/>
</dbReference>
<protein>
    <submittedName>
        <fullName evidence="1">Uncharacterized protein</fullName>
    </submittedName>
</protein>
<dbReference type="GO" id="GO:0003729">
    <property type="term" value="F:mRNA binding"/>
    <property type="evidence" value="ECO:0007669"/>
    <property type="project" value="TreeGrafter"/>
</dbReference>
<dbReference type="OrthoDB" id="26282at2759"/>
<dbReference type="AlphaFoldDB" id="A0A448WHF8"/>
<reference evidence="1" key="1">
    <citation type="submission" date="2018-11" db="EMBL/GenBank/DDBJ databases">
        <authorList>
            <consortium name="Pathogen Informatics"/>
        </authorList>
    </citation>
    <scope>NUCLEOTIDE SEQUENCE</scope>
</reference>
<dbReference type="PANTHER" id="PTHR19980">
    <property type="entry name" value="RNA CLEAVAGE STIMULATION FACTOR"/>
    <property type="match status" value="1"/>
</dbReference>
<proteinExistence type="predicted"/>
<dbReference type="InterPro" id="IPR011990">
    <property type="entry name" value="TPR-like_helical_dom_sf"/>
</dbReference>
<dbReference type="GO" id="GO:0005634">
    <property type="term" value="C:nucleus"/>
    <property type="evidence" value="ECO:0007669"/>
    <property type="project" value="TreeGrafter"/>
</dbReference>
<keyword evidence="2" id="KW-1185">Reference proteome</keyword>
<organism evidence="1 2">
    <name type="scientific">Protopolystoma xenopodis</name>
    <dbReference type="NCBI Taxonomy" id="117903"/>
    <lineage>
        <taxon>Eukaryota</taxon>
        <taxon>Metazoa</taxon>
        <taxon>Spiralia</taxon>
        <taxon>Lophotrochozoa</taxon>
        <taxon>Platyhelminthes</taxon>
        <taxon>Monogenea</taxon>
        <taxon>Polyopisthocotylea</taxon>
        <taxon>Polystomatidea</taxon>
        <taxon>Polystomatidae</taxon>
        <taxon>Protopolystoma</taxon>
    </lineage>
</organism>
<dbReference type="Proteomes" id="UP000784294">
    <property type="component" value="Unassembled WGS sequence"/>
</dbReference>
<dbReference type="SUPFAM" id="SSF48452">
    <property type="entry name" value="TPR-like"/>
    <property type="match status" value="1"/>
</dbReference>